<proteinExistence type="predicted"/>
<evidence type="ECO:0000313" key="2">
    <source>
        <dbReference type="EMBL" id="PNG24735.1"/>
    </source>
</evidence>
<feature type="compositionally biased region" description="Pro residues" evidence="1">
    <location>
        <begin position="141"/>
        <end position="150"/>
    </location>
</feature>
<organism evidence="2 3">
    <name type="scientific">Methylocella silvestris</name>
    <dbReference type="NCBI Taxonomy" id="199596"/>
    <lineage>
        <taxon>Bacteria</taxon>
        <taxon>Pseudomonadati</taxon>
        <taxon>Pseudomonadota</taxon>
        <taxon>Alphaproteobacteria</taxon>
        <taxon>Hyphomicrobiales</taxon>
        <taxon>Beijerinckiaceae</taxon>
        <taxon>Methylocella</taxon>
    </lineage>
</organism>
<name>A0A2J7TD85_METSI</name>
<comment type="caution">
    <text evidence="2">The sequence shown here is derived from an EMBL/GenBank/DDBJ whole genome shotgun (WGS) entry which is preliminary data.</text>
</comment>
<dbReference type="Proteomes" id="UP000236286">
    <property type="component" value="Unassembled WGS sequence"/>
</dbReference>
<dbReference type="EMBL" id="PDZR01000025">
    <property type="protein sequence ID" value="PNG24735.1"/>
    <property type="molecule type" value="Genomic_DNA"/>
</dbReference>
<reference evidence="2 3" key="1">
    <citation type="submission" date="2017-10" db="EMBL/GenBank/DDBJ databases">
        <title>Genome announcement of Methylocella silvestris TVC from permafrost.</title>
        <authorList>
            <person name="Wang J."/>
            <person name="Geng K."/>
            <person name="Ul-Haque F."/>
            <person name="Crombie A.T."/>
            <person name="Street L.E."/>
            <person name="Wookey P.A."/>
            <person name="Murrell J.C."/>
            <person name="Pratscher J."/>
        </authorList>
    </citation>
    <scope>NUCLEOTIDE SEQUENCE [LARGE SCALE GENOMIC DNA]</scope>
    <source>
        <strain evidence="2 3">TVC</strain>
    </source>
</reference>
<feature type="region of interest" description="Disordered" evidence="1">
    <location>
        <begin position="134"/>
        <end position="155"/>
    </location>
</feature>
<accession>A0A2J7TD85</accession>
<protein>
    <submittedName>
        <fullName evidence="2">Uncharacterized protein</fullName>
    </submittedName>
</protein>
<sequence>MGKRNIAFIWALLWSWPVYGACVKPASQDIIDGFAKDPSILLDVYPRGDIGMAAVIQSYAVTGDIALAAIGATVSAANQRQRSAIGAGLAMASQACAGQNPEVPRKITAVMRSVSDPDVLRAYVRGMPAGDAPAELWRHPPAGPTSPPPSKLGVDTTGSIGRRGLALEDPFKPFAPIYKIR</sequence>
<dbReference type="RefSeq" id="WP_102844959.1">
    <property type="nucleotide sequence ID" value="NZ_PDZR01000025.1"/>
</dbReference>
<dbReference type="AlphaFoldDB" id="A0A2J7TD85"/>
<gene>
    <name evidence="2" type="ORF">CR492_17190</name>
</gene>
<evidence type="ECO:0000256" key="1">
    <source>
        <dbReference type="SAM" id="MobiDB-lite"/>
    </source>
</evidence>
<evidence type="ECO:0000313" key="3">
    <source>
        <dbReference type="Proteomes" id="UP000236286"/>
    </source>
</evidence>